<keyword evidence="5 6" id="KW-0539">Nucleus</keyword>
<evidence type="ECO:0000256" key="3">
    <source>
        <dbReference type="ARBA" id="ARBA00023015"/>
    </source>
</evidence>
<evidence type="ECO:0000256" key="5">
    <source>
        <dbReference type="ARBA" id="ARBA00023242"/>
    </source>
</evidence>
<reference evidence="9" key="1">
    <citation type="submission" date="2022-08" db="EMBL/GenBank/DDBJ databases">
        <authorList>
            <person name="Marques A."/>
        </authorList>
    </citation>
    <scope>NUCLEOTIDE SEQUENCE</scope>
    <source>
        <strain evidence="9">RhyPub2mFocal</strain>
        <tissue evidence="9">Leaves</tissue>
    </source>
</reference>
<evidence type="ECO:0000313" key="9">
    <source>
        <dbReference type="EMBL" id="KAJ4744512.1"/>
    </source>
</evidence>
<name>A0AAV8BQ64_9POAL</name>
<dbReference type="PROSITE" id="PS51754">
    <property type="entry name" value="OVATE"/>
    <property type="match status" value="1"/>
</dbReference>
<gene>
    <name evidence="9" type="ORF">LUZ62_012061</name>
    <name evidence="10" type="ORF">LUZ62_033746</name>
</gene>
<evidence type="ECO:0000313" key="10">
    <source>
        <dbReference type="EMBL" id="KAJ4821180.1"/>
    </source>
</evidence>
<dbReference type="NCBIfam" id="TIGR01568">
    <property type="entry name" value="A_thal_3678"/>
    <property type="match status" value="1"/>
</dbReference>
<proteinExistence type="predicted"/>
<evidence type="ECO:0000256" key="7">
    <source>
        <dbReference type="SAM" id="MobiDB-lite"/>
    </source>
</evidence>
<feature type="compositionally biased region" description="Low complexity" evidence="7">
    <location>
        <begin position="19"/>
        <end position="33"/>
    </location>
</feature>
<comment type="caution">
    <text evidence="9">The sequence shown here is derived from an EMBL/GenBank/DDBJ whole genome shotgun (WGS) entry which is preliminary data.</text>
</comment>
<dbReference type="Pfam" id="PF04844">
    <property type="entry name" value="Ovate"/>
    <property type="match status" value="1"/>
</dbReference>
<comment type="function">
    <text evidence="6">Transcriptional repressor that regulates multiple aspects of plant growth and development.</text>
</comment>
<dbReference type="Proteomes" id="UP001140206">
    <property type="component" value="Chromosome 1"/>
</dbReference>
<dbReference type="PANTHER" id="PTHR33057">
    <property type="entry name" value="TRANSCRIPTION REPRESSOR OFP7-RELATED"/>
    <property type="match status" value="1"/>
</dbReference>
<dbReference type="EMBL" id="JAMFTS010000001">
    <property type="protein sequence ID" value="KAJ4821180.1"/>
    <property type="molecule type" value="Genomic_DNA"/>
</dbReference>
<keyword evidence="4 6" id="KW-0804">Transcription</keyword>
<feature type="compositionally biased region" description="Polar residues" evidence="7">
    <location>
        <begin position="37"/>
        <end position="47"/>
    </location>
</feature>
<keyword evidence="2 6" id="KW-0678">Repressor</keyword>
<accession>A0AAV8BQ64</accession>
<dbReference type="EMBL" id="JAMFTS010000056">
    <property type="protein sequence ID" value="KAJ4744512.1"/>
    <property type="molecule type" value="Genomic_DNA"/>
</dbReference>
<organism evidence="9 11">
    <name type="scientific">Rhynchospora pubera</name>
    <dbReference type="NCBI Taxonomy" id="906938"/>
    <lineage>
        <taxon>Eukaryota</taxon>
        <taxon>Viridiplantae</taxon>
        <taxon>Streptophyta</taxon>
        <taxon>Embryophyta</taxon>
        <taxon>Tracheophyta</taxon>
        <taxon>Spermatophyta</taxon>
        <taxon>Magnoliopsida</taxon>
        <taxon>Liliopsida</taxon>
        <taxon>Poales</taxon>
        <taxon>Cyperaceae</taxon>
        <taxon>Cyperoideae</taxon>
        <taxon>Rhynchosporeae</taxon>
        <taxon>Rhynchospora</taxon>
    </lineage>
</organism>
<dbReference type="InterPro" id="IPR038933">
    <property type="entry name" value="Ovate"/>
</dbReference>
<evidence type="ECO:0000256" key="2">
    <source>
        <dbReference type="ARBA" id="ARBA00022491"/>
    </source>
</evidence>
<keyword evidence="3 6" id="KW-0805">Transcription regulation</keyword>
<evidence type="ECO:0000256" key="4">
    <source>
        <dbReference type="ARBA" id="ARBA00023163"/>
    </source>
</evidence>
<feature type="domain" description="OVATE" evidence="8">
    <location>
        <begin position="210"/>
        <end position="269"/>
    </location>
</feature>
<evidence type="ECO:0000313" key="11">
    <source>
        <dbReference type="Proteomes" id="UP001140206"/>
    </source>
</evidence>
<feature type="region of interest" description="Disordered" evidence="7">
    <location>
        <begin position="1"/>
        <end position="112"/>
    </location>
</feature>
<comment type="subcellular location">
    <subcellularLocation>
        <location evidence="1 6">Nucleus</location>
    </subcellularLocation>
</comment>
<dbReference type="GO" id="GO:0045892">
    <property type="term" value="P:negative regulation of DNA-templated transcription"/>
    <property type="evidence" value="ECO:0007669"/>
    <property type="project" value="UniProtKB-UniRule"/>
</dbReference>
<dbReference type="GO" id="GO:0005634">
    <property type="term" value="C:nucleus"/>
    <property type="evidence" value="ECO:0007669"/>
    <property type="project" value="UniProtKB-SubCell"/>
</dbReference>
<dbReference type="PANTHER" id="PTHR33057:SF82">
    <property type="entry name" value="TRANSCRIPTION REPRESSOR OFP5"/>
    <property type="match status" value="1"/>
</dbReference>
<dbReference type="AlphaFoldDB" id="A0AAV8BQ64"/>
<feature type="compositionally biased region" description="Basic and acidic residues" evidence="7">
    <location>
        <begin position="7"/>
        <end position="18"/>
    </location>
</feature>
<feature type="compositionally biased region" description="Polar residues" evidence="7">
    <location>
        <begin position="57"/>
        <end position="83"/>
    </location>
</feature>
<evidence type="ECO:0000259" key="8">
    <source>
        <dbReference type="PROSITE" id="PS51754"/>
    </source>
</evidence>
<keyword evidence="11" id="KW-1185">Reference proteome</keyword>
<sequence>MKWGRKRTQEENSTERKSFSLSDLLSSSWLSKLRPNNKPQSNNTSPKFHSCKPKCVSKNQNPSPSTKLNSPPSSPRHMSTDQSIAPRRRSVGDEDRPLPIHHKRHYSAGGDHIPASSSITLGNVIPFSVVPKPKQNIPHVCPLHRSLPDSRLHQQKNWQRRRRVKNRLVIANSDSARRKSFNGRIRPRKQHRVSARSVRRERKDLENFAMVKKSIEPERDFKKSMLEMILETGIRRPEELESLLACYLTLNSDEHHHVIVKVFRQVCFEINLKQFGNRQSIAS</sequence>
<evidence type="ECO:0000256" key="6">
    <source>
        <dbReference type="RuleBase" id="RU367028"/>
    </source>
</evidence>
<evidence type="ECO:0000256" key="1">
    <source>
        <dbReference type="ARBA" id="ARBA00004123"/>
    </source>
</evidence>
<dbReference type="InterPro" id="IPR006458">
    <property type="entry name" value="Ovate_C"/>
</dbReference>
<protein>
    <recommendedName>
        <fullName evidence="6">Transcription repressor</fullName>
    </recommendedName>
    <alternativeName>
        <fullName evidence="6">Ovate family protein</fullName>
    </alternativeName>
</protein>